<evidence type="ECO:0000313" key="2">
    <source>
        <dbReference type="EMBL" id="EAU31434.1"/>
    </source>
</evidence>
<dbReference type="EMBL" id="CH476605">
    <property type="protein sequence ID" value="EAU31434.1"/>
    <property type="molecule type" value="Genomic_DNA"/>
</dbReference>
<dbReference type="HOGENOM" id="CLU_1815411_0_0_1"/>
<gene>
    <name evidence="2" type="ORF">ATEG_08261</name>
</gene>
<proteinExistence type="predicted"/>
<dbReference type="VEuPathDB" id="FungiDB:ATEG_08261"/>
<name>Q0CDH3_ASPTN</name>
<dbReference type="Proteomes" id="UP000007963">
    <property type="component" value="Unassembled WGS sequence"/>
</dbReference>
<organism evidence="2 3">
    <name type="scientific">Aspergillus terreus (strain NIH 2624 / FGSC A1156)</name>
    <dbReference type="NCBI Taxonomy" id="341663"/>
    <lineage>
        <taxon>Eukaryota</taxon>
        <taxon>Fungi</taxon>
        <taxon>Dikarya</taxon>
        <taxon>Ascomycota</taxon>
        <taxon>Pezizomycotina</taxon>
        <taxon>Eurotiomycetes</taxon>
        <taxon>Eurotiomycetidae</taxon>
        <taxon>Eurotiales</taxon>
        <taxon>Aspergillaceae</taxon>
        <taxon>Aspergillus</taxon>
        <taxon>Aspergillus subgen. Circumdati</taxon>
    </lineage>
</organism>
<dbReference type="AlphaFoldDB" id="Q0CDH3"/>
<dbReference type="GeneID" id="4353461"/>
<evidence type="ECO:0000313" key="3">
    <source>
        <dbReference type="Proteomes" id="UP000007963"/>
    </source>
</evidence>
<protein>
    <submittedName>
        <fullName evidence="2">Uncharacterized protein</fullName>
    </submittedName>
</protein>
<dbReference type="RefSeq" id="XP_001216882.1">
    <property type="nucleotide sequence ID" value="XM_001216882.1"/>
</dbReference>
<evidence type="ECO:0000256" key="1">
    <source>
        <dbReference type="SAM" id="MobiDB-lite"/>
    </source>
</evidence>
<feature type="region of interest" description="Disordered" evidence="1">
    <location>
        <begin position="1"/>
        <end position="74"/>
    </location>
</feature>
<accession>Q0CDH3</accession>
<feature type="compositionally biased region" description="Basic and acidic residues" evidence="1">
    <location>
        <begin position="23"/>
        <end position="32"/>
    </location>
</feature>
<reference evidence="3" key="1">
    <citation type="submission" date="2005-09" db="EMBL/GenBank/DDBJ databases">
        <title>Annotation of the Aspergillus terreus NIH2624 genome.</title>
        <authorList>
            <person name="Birren B.W."/>
            <person name="Lander E.S."/>
            <person name="Galagan J.E."/>
            <person name="Nusbaum C."/>
            <person name="Devon K."/>
            <person name="Henn M."/>
            <person name="Ma L.-J."/>
            <person name="Jaffe D.B."/>
            <person name="Butler J."/>
            <person name="Alvarez P."/>
            <person name="Gnerre S."/>
            <person name="Grabherr M."/>
            <person name="Kleber M."/>
            <person name="Mauceli E.W."/>
            <person name="Brockman W."/>
            <person name="Rounsley S."/>
            <person name="Young S.K."/>
            <person name="LaButti K."/>
            <person name="Pushparaj V."/>
            <person name="DeCaprio D."/>
            <person name="Crawford M."/>
            <person name="Koehrsen M."/>
            <person name="Engels R."/>
            <person name="Montgomery P."/>
            <person name="Pearson M."/>
            <person name="Howarth C."/>
            <person name="Larson L."/>
            <person name="Luoma S."/>
            <person name="White J."/>
            <person name="Alvarado L."/>
            <person name="Kodira C.D."/>
            <person name="Zeng Q."/>
            <person name="Oleary S."/>
            <person name="Yandava C."/>
            <person name="Denning D.W."/>
            <person name="Nierman W.C."/>
            <person name="Milne T."/>
            <person name="Madden K."/>
        </authorList>
    </citation>
    <scope>NUCLEOTIDE SEQUENCE [LARGE SCALE GENOMIC DNA]</scope>
    <source>
        <strain evidence="3">NIH 2624 / FGSC A1156</strain>
    </source>
</reference>
<sequence length="142" mass="15857">MQSRPEHDRVASHHTVPAYQNQGDRDIGRGPDEEKDNEPDAVDDEATGGDEQTPKVGASVALKGDEAQDNNLNGDEECYARKRYQDELLWLGDEESLSDVNRLQPNIATSIALSFVPVFRKYAFKAKNVHIWDIHVEPLGSV</sequence>
<feature type="compositionally biased region" description="Acidic residues" evidence="1">
    <location>
        <begin position="33"/>
        <end position="48"/>
    </location>
</feature>
<feature type="compositionally biased region" description="Basic and acidic residues" evidence="1">
    <location>
        <begin position="1"/>
        <end position="11"/>
    </location>
</feature>